<comment type="caution">
    <text evidence="3">The sequence shown here is derived from an EMBL/GenBank/DDBJ whole genome shotgun (WGS) entry which is preliminary data.</text>
</comment>
<dbReference type="PANTHER" id="PTHR36121">
    <property type="entry name" value="PROTEIN SXY"/>
    <property type="match status" value="1"/>
</dbReference>
<evidence type="ECO:0000256" key="1">
    <source>
        <dbReference type="SAM" id="MobiDB-lite"/>
    </source>
</evidence>
<feature type="compositionally biased region" description="Low complexity" evidence="1">
    <location>
        <begin position="118"/>
        <end position="141"/>
    </location>
</feature>
<gene>
    <name evidence="3" type="ORF">ACG02S_19350</name>
</gene>
<dbReference type="PANTHER" id="PTHR36121:SF1">
    <property type="entry name" value="PROTEIN SXY"/>
    <property type="match status" value="1"/>
</dbReference>
<keyword evidence="4" id="KW-1185">Reference proteome</keyword>
<organism evidence="3 4">
    <name type="scientific">Pelomonas dachongensis</name>
    <dbReference type="NCBI Taxonomy" id="3299029"/>
    <lineage>
        <taxon>Bacteria</taxon>
        <taxon>Pseudomonadati</taxon>
        <taxon>Pseudomonadota</taxon>
        <taxon>Betaproteobacteria</taxon>
        <taxon>Burkholderiales</taxon>
        <taxon>Sphaerotilaceae</taxon>
        <taxon>Roseateles</taxon>
    </lineage>
</organism>
<dbReference type="Pfam" id="PF04993">
    <property type="entry name" value="TfoX_N"/>
    <property type="match status" value="1"/>
</dbReference>
<reference evidence="3 4" key="1">
    <citation type="submission" date="2024-09" db="EMBL/GenBank/DDBJ databases">
        <title>Novel species of the genus Pelomonas and Roseateles isolated from streams.</title>
        <authorList>
            <person name="Lu H."/>
        </authorList>
    </citation>
    <scope>NUCLEOTIDE SEQUENCE [LARGE SCALE GENOMIC DNA]</scope>
    <source>
        <strain evidence="3 4">DC23W</strain>
    </source>
</reference>
<name>A0ABW7ETS2_9BURK</name>
<dbReference type="SUPFAM" id="SSF159894">
    <property type="entry name" value="YgaC/TfoX-N like"/>
    <property type="match status" value="1"/>
</dbReference>
<dbReference type="InterPro" id="IPR007076">
    <property type="entry name" value="TfoX_N"/>
</dbReference>
<dbReference type="EMBL" id="JBIGHY010000007">
    <property type="protein sequence ID" value="MFG6416058.1"/>
    <property type="molecule type" value="Genomic_DNA"/>
</dbReference>
<evidence type="ECO:0000313" key="3">
    <source>
        <dbReference type="EMBL" id="MFG6416058.1"/>
    </source>
</evidence>
<evidence type="ECO:0000313" key="4">
    <source>
        <dbReference type="Proteomes" id="UP001606300"/>
    </source>
</evidence>
<dbReference type="RefSeq" id="WP_394472125.1">
    <property type="nucleotide sequence ID" value="NZ_JBIGHY010000007.1"/>
</dbReference>
<accession>A0ABW7ETS2</accession>
<proteinExistence type="predicted"/>
<dbReference type="InterPro" id="IPR047525">
    <property type="entry name" value="TfoX-like"/>
</dbReference>
<dbReference type="Proteomes" id="UP001606300">
    <property type="component" value="Unassembled WGS sequence"/>
</dbReference>
<feature type="domain" description="TfoX N-terminal" evidence="2">
    <location>
        <begin position="10"/>
        <end position="103"/>
    </location>
</feature>
<protein>
    <submittedName>
        <fullName evidence="3">TfoX/Sxy family protein</fullName>
    </submittedName>
</protein>
<evidence type="ECO:0000259" key="2">
    <source>
        <dbReference type="Pfam" id="PF04993"/>
    </source>
</evidence>
<dbReference type="Gene3D" id="3.30.1460.30">
    <property type="entry name" value="YgaC/TfoX-N like chaperone"/>
    <property type="match status" value="1"/>
</dbReference>
<sequence length="149" mass="16182">MDALTDLCVELLSPLGPVRTRAMFGGRGFYVDGLFMALIANGEFFLKTDDTTRERFIAAGCRPFSFDTKDGDRIVMSYFSAPEEALESPPLMLPWARLAFEAALRAANAKVKKKPSAAAVAKRAAQSAPDKSAAKQPAAQKKAARTRRP</sequence>
<feature type="region of interest" description="Disordered" evidence="1">
    <location>
        <begin position="118"/>
        <end position="149"/>
    </location>
</feature>